<evidence type="ECO:0000256" key="1">
    <source>
        <dbReference type="SAM" id="MobiDB-lite"/>
    </source>
</evidence>
<feature type="compositionally biased region" description="Basic and acidic residues" evidence="1">
    <location>
        <begin position="10"/>
        <end position="22"/>
    </location>
</feature>
<accession>A0AAD8MPF8</accession>
<proteinExistence type="predicted"/>
<evidence type="ECO:0000313" key="2">
    <source>
        <dbReference type="EMBL" id="KAK1379879.1"/>
    </source>
</evidence>
<name>A0AAD8MPF8_9APIA</name>
<evidence type="ECO:0000313" key="3">
    <source>
        <dbReference type="Proteomes" id="UP001237642"/>
    </source>
</evidence>
<reference evidence="2" key="2">
    <citation type="submission" date="2023-05" db="EMBL/GenBank/DDBJ databases">
        <authorList>
            <person name="Schelkunov M.I."/>
        </authorList>
    </citation>
    <scope>NUCLEOTIDE SEQUENCE</scope>
    <source>
        <strain evidence="2">Hsosn_3</strain>
        <tissue evidence="2">Leaf</tissue>
    </source>
</reference>
<dbReference type="AlphaFoldDB" id="A0AAD8MPF8"/>
<feature type="region of interest" description="Disordered" evidence="1">
    <location>
        <begin position="1"/>
        <end position="36"/>
    </location>
</feature>
<dbReference type="EMBL" id="JAUIZM010000006">
    <property type="protein sequence ID" value="KAK1379879.1"/>
    <property type="molecule type" value="Genomic_DNA"/>
</dbReference>
<feature type="compositionally biased region" description="Low complexity" evidence="1">
    <location>
        <begin position="78"/>
        <end position="93"/>
    </location>
</feature>
<reference evidence="2" key="1">
    <citation type="submission" date="2023-02" db="EMBL/GenBank/DDBJ databases">
        <title>Genome of toxic invasive species Heracleum sosnowskyi carries increased number of genes despite the absence of recent whole-genome duplications.</title>
        <authorList>
            <person name="Schelkunov M."/>
            <person name="Shtratnikova V."/>
            <person name="Makarenko M."/>
            <person name="Klepikova A."/>
            <person name="Omelchenko D."/>
            <person name="Novikova G."/>
            <person name="Obukhova E."/>
            <person name="Bogdanov V."/>
            <person name="Penin A."/>
            <person name="Logacheva M."/>
        </authorList>
    </citation>
    <scope>NUCLEOTIDE SEQUENCE</scope>
    <source>
        <strain evidence="2">Hsosn_3</strain>
        <tissue evidence="2">Leaf</tissue>
    </source>
</reference>
<organism evidence="2 3">
    <name type="scientific">Heracleum sosnowskyi</name>
    <dbReference type="NCBI Taxonomy" id="360622"/>
    <lineage>
        <taxon>Eukaryota</taxon>
        <taxon>Viridiplantae</taxon>
        <taxon>Streptophyta</taxon>
        <taxon>Embryophyta</taxon>
        <taxon>Tracheophyta</taxon>
        <taxon>Spermatophyta</taxon>
        <taxon>Magnoliopsida</taxon>
        <taxon>eudicotyledons</taxon>
        <taxon>Gunneridae</taxon>
        <taxon>Pentapetalae</taxon>
        <taxon>asterids</taxon>
        <taxon>campanulids</taxon>
        <taxon>Apiales</taxon>
        <taxon>Apiaceae</taxon>
        <taxon>Apioideae</taxon>
        <taxon>apioid superclade</taxon>
        <taxon>Tordylieae</taxon>
        <taxon>Tordyliinae</taxon>
        <taxon>Heracleum</taxon>
    </lineage>
</organism>
<keyword evidence="3" id="KW-1185">Reference proteome</keyword>
<comment type="caution">
    <text evidence="2">The sequence shown here is derived from an EMBL/GenBank/DDBJ whole genome shotgun (WGS) entry which is preliminary data.</text>
</comment>
<gene>
    <name evidence="2" type="ORF">POM88_026623</name>
</gene>
<feature type="region of interest" description="Disordered" evidence="1">
    <location>
        <begin position="54"/>
        <end position="93"/>
    </location>
</feature>
<dbReference type="Proteomes" id="UP001237642">
    <property type="component" value="Unassembled WGS sequence"/>
</dbReference>
<feature type="compositionally biased region" description="Polar residues" evidence="1">
    <location>
        <begin position="66"/>
        <end position="77"/>
    </location>
</feature>
<sequence length="145" mass="15354">MISNLHRSHERQAPRVALDDKQNPSAQEKVNAFGSSFKGKPKIETFRGTIRGVIRGSGRGVEESDSSYSGPSGITSTSLSASVGDVDSSSPVSIDLSRSALPFRTDAFALGSYTPPAAAGSSKRRFSEMASATSFLIKETEPEPD</sequence>
<protein>
    <submittedName>
        <fullName evidence="2">Uncharacterized protein</fullName>
    </submittedName>
</protein>